<dbReference type="AlphaFoldDB" id="A0A2W5GV80"/>
<keyword evidence="1" id="KW-1133">Transmembrane helix</keyword>
<accession>A0A2W5GV80</accession>
<keyword evidence="1" id="KW-0472">Membrane</keyword>
<organism evidence="2 3">
    <name type="scientific">Pseudopedobacter saltans</name>
    <dbReference type="NCBI Taxonomy" id="151895"/>
    <lineage>
        <taxon>Bacteria</taxon>
        <taxon>Pseudomonadati</taxon>
        <taxon>Bacteroidota</taxon>
        <taxon>Sphingobacteriia</taxon>
        <taxon>Sphingobacteriales</taxon>
        <taxon>Sphingobacteriaceae</taxon>
        <taxon>Pseudopedobacter</taxon>
    </lineage>
</organism>
<feature type="transmembrane region" description="Helical" evidence="1">
    <location>
        <begin position="47"/>
        <end position="66"/>
    </location>
</feature>
<dbReference type="EMBL" id="QFOI01000249">
    <property type="protein sequence ID" value="PZP45819.1"/>
    <property type="molecule type" value="Genomic_DNA"/>
</dbReference>
<evidence type="ECO:0000256" key="1">
    <source>
        <dbReference type="SAM" id="Phobius"/>
    </source>
</evidence>
<name>A0A2W5GV80_9SPHI</name>
<evidence type="ECO:0000313" key="3">
    <source>
        <dbReference type="Proteomes" id="UP000249645"/>
    </source>
</evidence>
<protein>
    <submittedName>
        <fullName evidence="2">DUF2752 domain-containing protein</fullName>
    </submittedName>
</protein>
<keyword evidence="1" id="KW-0812">Transmembrane</keyword>
<proteinExistence type="predicted"/>
<sequence>MNWIDWLEHHLLSCPFKSLTGIDCPGCGMQRSVIALLRGHIGESLRMYPALILVIITLSLTVLHVKRRYKNGAKLIKLSYIITISLVMISYITKLIVTYV</sequence>
<dbReference type="InterPro" id="IPR021215">
    <property type="entry name" value="DUF2752"/>
</dbReference>
<dbReference type="Pfam" id="PF10825">
    <property type="entry name" value="DUF2752"/>
    <property type="match status" value="1"/>
</dbReference>
<dbReference type="Proteomes" id="UP000249645">
    <property type="component" value="Unassembled WGS sequence"/>
</dbReference>
<gene>
    <name evidence="2" type="ORF">DI598_12855</name>
</gene>
<comment type="caution">
    <text evidence="2">The sequence shown here is derived from an EMBL/GenBank/DDBJ whole genome shotgun (WGS) entry which is preliminary data.</text>
</comment>
<feature type="transmembrane region" description="Helical" evidence="1">
    <location>
        <begin position="78"/>
        <end position="97"/>
    </location>
</feature>
<evidence type="ECO:0000313" key="2">
    <source>
        <dbReference type="EMBL" id="PZP45819.1"/>
    </source>
</evidence>
<reference evidence="2 3" key="1">
    <citation type="submission" date="2017-11" db="EMBL/GenBank/DDBJ databases">
        <title>Infants hospitalized years apart are colonized by the same room-sourced microbial strains.</title>
        <authorList>
            <person name="Brooks B."/>
            <person name="Olm M.R."/>
            <person name="Firek B.A."/>
            <person name="Baker R."/>
            <person name="Thomas B.C."/>
            <person name="Morowitz M.J."/>
            <person name="Banfield J.F."/>
        </authorList>
    </citation>
    <scope>NUCLEOTIDE SEQUENCE [LARGE SCALE GENOMIC DNA]</scope>
    <source>
        <strain evidence="2">S2_009_000_R2_76</strain>
    </source>
</reference>